<gene>
    <name evidence="6" type="ORF">FTOL_05088</name>
</gene>
<comment type="similarity">
    <text evidence="2">Belongs to the glycosyltransferase 77 family.</text>
</comment>
<evidence type="ECO:0000313" key="6">
    <source>
        <dbReference type="EMBL" id="SPJ75357.1"/>
    </source>
</evidence>
<evidence type="ECO:0000256" key="1">
    <source>
        <dbReference type="ARBA" id="ARBA00005664"/>
    </source>
</evidence>
<dbReference type="InterPro" id="IPR005069">
    <property type="entry name" value="Nucl-diP-sugar_transferase"/>
</dbReference>
<dbReference type="Proteomes" id="UP001187734">
    <property type="component" value="Unassembled WGS sequence"/>
</dbReference>
<keyword evidence="3" id="KW-0328">Glycosyltransferase</keyword>
<evidence type="ECO:0000256" key="4">
    <source>
        <dbReference type="ARBA" id="ARBA00022679"/>
    </source>
</evidence>
<dbReference type="InterPro" id="IPR008630">
    <property type="entry name" value="Glyco_trans_34"/>
</dbReference>
<dbReference type="GO" id="GO:0006487">
    <property type="term" value="P:protein N-linked glycosylation"/>
    <property type="evidence" value="ECO:0007669"/>
    <property type="project" value="TreeGrafter"/>
</dbReference>
<evidence type="ECO:0000313" key="7">
    <source>
        <dbReference type="Proteomes" id="UP001187734"/>
    </source>
</evidence>
<sequence length="342" mass="39615">MIKLLLNRANRRKGVLLAMVVLLIFGLVTHTWAFYFSSASNSPFYTSFSSPPPVKVAENTSQLMHHLWKPFLHDINATHFLTKEGYYYETPKDAHRWSQPLRKKLLILDIDTRPDTGPGGMMNQSTLIPKEMTGRTAGMMNHYLYAMIHGYDYRFIRAPGYPNRHATWVKVPIIKEAVKNHRIVVFLDADAILMYPQVPFEWLMSLWNITDNTLVGMANDPDSPRNRDANGKVMQNTGFIIAQQSNQTQKLFDNWEQCPTDKKYQGCKRWEKDWAHEQGAFSNHIRYDYNSTEEIRVIPCMDGNGAPYIGDKTCGGVFIRHHWFHKDYPAKDLQQLIIDAFL</sequence>
<dbReference type="PANTHER" id="PTHR31306">
    <property type="entry name" value="ALPHA-1,6-MANNOSYLTRANSFERASE MNN11-RELATED"/>
    <property type="match status" value="1"/>
</dbReference>
<dbReference type="Gene3D" id="3.90.550.10">
    <property type="entry name" value="Spore Coat Polysaccharide Biosynthesis Protein SpsA, Chain A"/>
    <property type="match status" value="1"/>
</dbReference>
<accession>A0AAE8M776</accession>
<organism evidence="6 7">
    <name type="scientific">Fusarium torulosum</name>
    <dbReference type="NCBI Taxonomy" id="33205"/>
    <lineage>
        <taxon>Eukaryota</taxon>
        <taxon>Fungi</taxon>
        <taxon>Dikarya</taxon>
        <taxon>Ascomycota</taxon>
        <taxon>Pezizomycotina</taxon>
        <taxon>Sordariomycetes</taxon>
        <taxon>Hypocreomycetidae</taxon>
        <taxon>Hypocreales</taxon>
        <taxon>Nectriaceae</taxon>
        <taxon>Fusarium</taxon>
    </lineage>
</organism>
<evidence type="ECO:0000259" key="5">
    <source>
        <dbReference type="Pfam" id="PF03407"/>
    </source>
</evidence>
<evidence type="ECO:0000256" key="3">
    <source>
        <dbReference type="ARBA" id="ARBA00022676"/>
    </source>
</evidence>
<protein>
    <recommendedName>
        <fullName evidence="5">Nucleotide-diphospho-sugar transferase domain-containing protein</fullName>
    </recommendedName>
</protein>
<proteinExistence type="inferred from homology"/>
<dbReference type="InterPro" id="IPR029044">
    <property type="entry name" value="Nucleotide-diphossugar_trans"/>
</dbReference>
<evidence type="ECO:0000256" key="2">
    <source>
        <dbReference type="ARBA" id="ARBA00007033"/>
    </source>
</evidence>
<dbReference type="GO" id="GO:0000139">
    <property type="term" value="C:Golgi membrane"/>
    <property type="evidence" value="ECO:0007669"/>
    <property type="project" value="TreeGrafter"/>
</dbReference>
<reference evidence="6" key="1">
    <citation type="submission" date="2018-03" db="EMBL/GenBank/DDBJ databases">
        <authorList>
            <person name="Guldener U."/>
        </authorList>
    </citation>
    <scope>NUCLEOTIDE SEQUENCE</scope>
</reference>
<name>A0AAE8M776_9HYPO</name>
<feature type="domain" description="Nucleotide-diphospho-sugar transferase" evidence="5">
    <location>
        <begin position="166"/>
        <end position="291"/>
    </location>
</feature>
<keyword evidence="7" id="KW-1185">Reference proteome</keyword>
<comment type="caution">
    <text evidence="6">The sequence shown here is derived from an EMBL/GenBank/DDBJ whole genome shotgun (WGS) entry which is preliminary data.</text>
</comment>
<dbReference type="Pfam" id="PF03407">
    <property type="entry name" value="Nucleotid_trans"/>
    <property type="match status" value="1"/>
</dbReference>
<comment type="similarity">
    <text evidence="1">Belongs to the glycosyltransferase 34 family.</text>
</comment>
<keyword evidence="4" id="KW-0808">Transferase</keyword>
<dbReference type="EMBL" id="ONZP01000156">
    <property type="protein sequence ID" value="SPJ75357.1"/>
    <property type="molecule type" value="Genomic_DNA"/>
</dbReference>
<dbReference type="AlphaFoldDB" id="A0AAE8M776"/>
<dbReference type="PANTHER" id="PTHR31306:SF3">
    <property type="entry name" value="NUCLEOTIDE-DIPHOSPHO-SUGAR TRANSFERASE DOMAIN-CONTAINING PROTEIN"/>
    <property type="match status" value="1"/>
</dbReference>
<dbReference type="GO" id="GO:0016757">
    <property type="term" value="F:glycosyltransferase activity"/>
    <property type="evidence" value="ECO:0007669"/>
    <property type="project" value="UniProtKB-KW"/>
</dbReference>